<gene>
    <name evidence="1" type="ORF">IB647_00410</name>
</gene>
<dbReference type="AlphaFoldDB" id="A0A9Q2KU87"/>
<reference evidence="1 2" key="1">
    <citation type="submission" date="2020-09" db="EMBL/GenBank/DDBJ databases">
        <title>Development of specific Francisella tularensis PCR assay based on in-depth characterization of family Francisellaceae.</title>
        <authorList>
            <person name="Ohrman C."/>
            <person name="Sahl J."/>
            <person name="Sjodin A."/>
            <person name="Uneklint I."/>
            <person name="Ballard R."/>
            <person name="Karlsson L."/>
            <person name="Mcdonough R."/>
            <person name="Sundell D."/>
            <person name="Soria K."/>
            <person name="Brindeflk B."/>
            <person name="Vallesi A."/>
            <person name="Ramirez-Paredes J.G."/>
            <person name="Colquhoun D."/>
            <person name="Myrtennas K."/>
            <person name="Birdsell D."/>
            <person name="Johansson A."/>
            <person name="Wagner D."/>
            <person name="Forsman M."/>
        </authorList>
    </citation>
    <scope>NUCLEOTIDE SEQUENCE [LARGE SCALE GENOMIC DNA]</scope>
    <source>
        <strain evidence="1 2">FSC1140</strain>
    </source>
</reference>
<dbReference type="EMBL" id="JACVKN010000004">
    <property type="protein sequence ID" value="MBK2064319.1"/>
    <property type="molecule type" value="Genomic_DNA"/>
</dbReference>
<dbReference type="RefSeq" id="WP_159184908.1">
    <property type="nucleotide sequence ID" value="NZ_JACVJL010000029.1"/>
</dbReference>
<proteinExistence type="predicted"/>
<comment type="caution">
    <text evidence="1">The sequence shown here is derived from an EMBL/GenBank/DDBJ whole genome shotgun (WGS) entry which is preliminary data.</text>
</comment>
<accession>A0A9Q2KU87</accession>
<protein>
    <submittedName>
        <fullName evidence="1">Uncharacterized protein</fullName>
    </submittedName>
</protein>
<keyword evidence="2" id="KW-1185">Reference proteome</keyword>
<evidence type="ECO:0000313" key="1">
    <source>
        <dbReference type="EMBL" id="MBK2064319.1"/>
    </source>
</evidence>
<name>A0A9Q2KU87_9GAMM</name>
<dbReference type="GeneID" id="93255830"/>
<organism evidence="1 2">
    <name type="scientific">Francisella noatunensis</name>
    <dbReference type="NCBI Taxonomy" id="657445"/>
    <lineage>
        <taxon>Bacteria</taxon>
        <taxon>Pseudomonadati</taxon>
        <taxon>Pseudomonadota</taxon>
        <taxon>Gammaproteobacteria</taxon>
        <taxon>Thiotrichales</taxon>
        <taxon>Francisellaceae</taxon>
        <taxon>Francisella</taxon>
    </lineage>
</organism>
<sequence length="190" mass="21766">MNKDKLNILVIWGYYSKGDSVEHIDIDGIKAKITTVALGRPVFVKRKLKRIINKYKVSADNYDLIYAISMSAGISSLIDEALYQRLHLITPFFIHHKTMRVLGKIKIRKMLGAYLLLLFNGKLGKFHEAIKVTLAENDNVVDNKFFESTWGNVNLIKGIDHTLTKEVVEDIIRKDIENLRKEVFSGEEVC</sequence>
<evidence type="ECO:0000313" key="2">
    <source>
        <dbReference type="Proteomes" id="UP000701999"/>
    </source>
</evidence>
<dbReference type="Proteomes" id="UP000701999">
    <property type="component" value="Unassembled WGS sequence"/>
</dbReference>